<dbReference type="FunFam" id="1.10.8.270:FF:000007">
    <property type="entry name" value="TBC1 domain family member 10A"/>
    <property type="match status" value="1"/>
</dbReference>
<keyword evidence="1" id="KW-0343">GTPase activation</keyword>
<keyword evidence="5" id="KW-1185">Reference proteome</keyword>
<dbReference type="Gene3D" id="1.10.10.750">
    <property type="entry name" value="Ypt/Rab-GAP domain of gyp1p, domain 1"/>
    <property type="match status" value="1"/>
</dbReference>
<dbReference type="Gene3D" id="1.10.8.270">
    <property type="entry name" value="putative rabgap domain of human tbc1 domain family member 14 like domains"/>
    <property type="match status" value="1"/>
</dbReference>
<proteinExistence type="predicted"/>
<dbReference type="GO" id="GO:0031267">
    <property type="term" value="F:small GTPase binding"/>
    <property type="evidence" value="ECO:0007669"/>
    <property type="project" value="TreeGrafter"/>
</dbReference>
<dbReference type="InterPro" id="IPR000195">
    <property type="entry name" value="Rab-GAP-TBC_dom"/>
</dbReference>
<dbReference type="STRING" id="568069.A0A1J1IHX7"/>
<accession>A0A1J1IHX7</accession>
<dbReference type="GO" id="GO:0005096">
    <property type="term" value="F:GTPase activator activity"/>
    <property type="evidence" value="ECO:0007669"/>
    <property type="project" value="UniProtKB-KW"/>
</dbReference>
<dbReference type="EMBL" id="CVRI01000054">
    <property type="protein sequence ID" value="CRK99863.1"/>
    <property type="molecule type" value="Genomic_DNA"/>
</dbReference>
<dbReference type="AlphaFoldDB" id="A0A1J1IHX7"/>
<feature type="domain" description="Rab-GAP TBC" evidence="3">
    <location>
        <begin position="96"/>
        <end position="284"/>
    </location>
</feature>
<evidence type="ECO:0000313" key="5">
    <source>
        <dbReference type="Proteomes" id="UP000183832"/>
    </source>
</evidence>
<feature type="region of interest" description="Disordered" evidence="2">
    <location>
        <begin position="1"/>
        <end position="25"/>
    </location>
</feature>
<dbReference type="OrthoDB" id="159449at2759"/>
<dbReference type="GO" id="GO:0005886">
    <property type="term" value="C:plasma membrane"/>
    <property type="evidence" value="ECO:0007669"/>
    <property type="project" value="UniProtKB-ARBA"/>
</dbReference>
<dbReference type="FunFam" id="1.10.10.750:FF:000001">
    <property type="entry name" value="TBC1 domain family member 10A"/>
    <property type="match status" value="1"/>
</dbReference>
<dbReference type="SUPFAM" id="SSF47923">
    <property type="entry name" value="Ypt/Rab-GAP domain of gyp1p"/>
    <property type="match status" value="2"/>
</dbReference>
<protein>
    <submittedName>
        <fullName evidence="4">CLUMA_CG013166, isoform A</fullName>
    </submittedName>
</protein>
<dbReference type="Proteomes" id="UP000183832">
    <property type="component" value="Unassembled WGS sequence"/>
</dbReference>
<evidence type="ECO:0000313" key="4">
    <source>
        <dbReference type="EMBL" id="CRK99863.1"/>
    </source>
</evidence>
<dbReference type="InterPro" id="IPR050302">
    <property type="entry name" value="Rab_GAP_TBC_domain"/>
</dbReference>
<dbReference type="SMART" id="SM00164">
    <property type="entry name" value="TBC"/>
    <property type="match status" value="1"/>
</dbReference>
<sequence length="366" mass="42670">MSLRYKTTSPSTLSSHSLPNSKHSDTISLSSTVSAFSTGPDRHGFYGGTQFSDKPKVPLSKAQILAREKKWLHMLDHWSEYMNKNYKKIRDRCRKGIPSAIRPKAWFYLSGGRSLLDAHPNVYEELLEQEGDPQIIDEIRRDQHRQFPMHEMFLDEDRPGQKELFNLLKAYSILNPKTGYCQAQAPIAAFLLMHLPAEQAFWSFVSICDKYLKDYFTPGMEMLQRDAKLFMALLKKTSPQAHRHLVKSKVEPLMFMTDWYLCAMTRTLKWDTLLRVWDCFLCEGIKVIFKVSLVIVGASLSSHKVRKSNKELCDTLSLLKSPKDVYIEEEFIMHNIMRLNITVEDFIVEHKRIEMQIRKQQQQNLM</sequence>
<dbReference type="InterPro" id="IPR035969">
    <property type="entry name" value="Rab-GAP_TBC_sf"/>
</dbReference>
<gene>
    <name evidence="4" type="ORF">CLUMA_CG013166</name>
</gene>
<feature type="compositionally biased region" description="Low complexity" evidence="2">
    <location>
        <begin position="7"/>
        <end position="21"/>
    </location>
</feature>
<dbReference type="PANTHER" id="PTHR47219">
    <property type="entry name" value="RAB GTPASE-ACTIVATING PROTEIN 1-LIKE"/>
    <property type="match status" value="1"/>
</dbReference>
<evidence type="ECO:0000256" key="2">
    <source>
        <dbReference type="SAM" id="MobiDB-lite"/>
    </source>
</evidence>
<organism evidence="4 5">
    <name type="scientific">Clunio marinus</name>
    <dbReference type="NCBI Taxonomy" id="568069"/>
    <lineage>
        <taxon>Eukaryota</taxon>
        <taxon>Metazoa</taxon>
        <taxon>Ecdysozoa</taxon>
        <taxon>Arthropoda</taxon>
        <taxon>Hexapoda</taxon>
        <taxon>Insecta</taxon>
        <taxon>Pterygota</taxon>
        <taxon>Neoptera</taxon>
        <taxon>Endopterygota</taxon>
        <taxon>Diptera</taxon>
        <taxon>Nematocera</taxon>
        <taxon>Chironomoidea</taxon>
        <taxon>Chironomidae</taxon>
        <taxon>Clunio</taxon>
    </lineage>
</organism>
<dbReference type="PROSITE" id="PS50086">
    <property type="entry name" value="TBC_RABGAP"/>
    <property type="match status" value="1"/>
</dbReference>
<evidence type="ECO:0000259" key="3">
    <source>
        <dbReference type="PROSITE" id="PS50086"/>
    </source>
</evidence>
<dbReference type="Gene3D" id="1.10.472.80">
    <property type="entry name" value="Ypt/Rab-GAP domain of gyp1p, domain 3"/>
    <property type="match status" value="1"/>
</dbReference>
<name>A0A1J1IHX7_9DIPT</name>
<dbReference type="FunFam" id="1.10.472.80:FF:000008">
    <property type="entry name" value="TBC1 domain family member 10A"/>
    <property type="match status" value="1"/>
</dbReference>
<reference evidence="4 5" key="1">
    <citation type="submission" date="2015-04" db="EMBL/GenBank/DDBJ databases">
        <authorList>
            <person name="Syromyatnikov M.Y."/>
            <person name="Popov V.N."/>
        </authorList>
    </citation>
    <scope>NUCLEOTIDE SEQUENCE [LARGE SCALE GENOMIC DNA]</scope>
</reference>
<dbReference type="Pfam" id="PF00566">
    <property type="entry name" value="RabGAP-TBC"/>
    <property type="match status" value="1"/>
</dbReference>
<dbReference type="PANTHER" id="PTHR47219:SF4">
    <property type="entry name" value="TBC1 DOMAIN FAMILY MEMBER 10A"/>
    <property type="match status" value="1"/>
</dbReference>
<evidence type="ECO:0000256" key="1">
    <source>
        <dbReference type="ARBA" id="ARBA00022468"/>
    </source>
</evidence>